<keyword evidence="1" id="KW-0802">TPR repeat</keyword>
<comment type="caution">
    <text evidence="3">The sequence shown here is derived from an EMBL/GenBank/DDBJ whole genome shotgun (WGS) entry which is preliminary data.</text>
</comment>
<gene>
    <name evidence="3" type="ORF">GCM10023184_00550</name>
</gene>
<organism evidence="3 4">
    <name type="scientific">Flaviaesturariibacter amylovorans</name>
    <dbReference type="NCBI Taxonomy" id="1084520"/>
    <lineage>
        <taxon>Bacteria</taxon>
        <taxon>Pseudomonadati</taxon>
        <taxon>Bacteroidota</taxon>
        <taxon>Chitinophagia</taxon>
        <taxon>Chitinophagales</taxon>
        <taxon>Chitinophagaceae</taxon>
        <taxon>Flaviaestuariibacter</taxon>
    </lineage>
</organism>
<feature type="repeat" description="TPR" evidence="1">
    <location>
        <begin position="89"/>
        <end position="122"/>
    </location>
</feature>
<dbReference type="EMBL" id="BAABGY010000001">
    <property type="protein sequence ID" value="GAA4317058.1"/>
    <property type="molecule type" value="Genomic_DNA"/>
</dbReference>
<evidence type="ECO:0000256" key="1">
    <source>
        <dbReference type="PROSITE-ProRule" id="PRU00339"/>
    </source>
</evidence>
<reference evidence="4" key="1">
    <citation type="journal article" date="2019" name="Int. J. Syst. Evol. Microbiol.">
        <title>The Global Catalogue of Microorganisms (GCM) 10K type strain sequencing project: providing services to taxonomists for standard genome sequencing and annotation.</title>
        <authorList>
            <consortium name="The Broad Institute Genomics Platform"/>
            <consortium name="The Broad Institute Genome Sequencing Center for Infectious Disease"/>
            <person name="Wu L."/>
            <person name="Ma J."/>
        </authorList>
    </citation>
    <scope>NUCLEOTIDE SEQUENCE [LARGE SCALE GENOMIC DNA]</scope>
    <source>
        <strain evidence="4">JCM 17919</strain>
    </source>
</reference>
<evidence type="ECO:0000313" key="3">
    <source>
        <dbReference type="EMBL" id="GAA4317058.1"/>
    </source>
</evidence>
<feature type="chain" id="PRO_5045864538" description="Tetratricopeptide repeat protein" evidence="2">
    <location>
        <begin position="20"/>
        <end position="333"/>
    </location>
</feature>
<evidence type="ECO:0008006" key="5">
    <source>
        <dbReference type="Google" id="ProtNLM"/>
    </source>
</evidence>
<dbReference type="RefSeq" id="WP_345252572.1">
    <property type="nucleotide sequence ID" value="NZ_BAABGY010000001.1"/>
</dbReference>
<keyword evidence="2" id="KW-0732">Signal</keyword>
<feature type="signal peptide" evidence="2">
    <location>
        <begin position="1"/>
        <end position="19"/>
    </location>
</feature>
<dbReference type="SUPFAM" id="SSF48452">
    <property type="entry name" value="TPR-like"/>
    <property type="match status" value="1"/>
</dbReference>
<evidence type="ECO:0000256" key="2">
    <source>
        <dbReference type="SAM" id="SignalP"/>
    </source>
</evidence>
<accession>A0ABP8G481</accession>
<dbReference type="InterPro" id="IPR011990">
    <property type="entry name" value="TPR-like_helical_dom_sf"/>
</dbReference>
<dbReference type="Gene3D" id="1.25.40.10">
    <property type="entry name" value="Tetratricopeptide repeat domain"/>
    <property type="match status" value="1"/>
</dbReference>
<name>A0ABP8G481_9BACT</name>
<dbReference type="InterPro" id="IPR019734">
    <property type="entry name" value="TPR_rpt"/>
</dbReference>
<feature type="repeat" description="TPR" evidence="1">
    <location>
        <begin position="21"/>
        <end position="54"/>
    </location>
</feature>
<dbReference type="Pfam" id="PF13432">
    <property type="entry name" value="TPR_16"/>
    <property type="match status" value="2"/>
</dbReference>
<protein>
    <recommendedName>
        <fullName evidence="5">Tetratricopeptide repeat protein</fullName>
    </recommendedName>
</protein>
<dbReference type="Proteomes" id="UP001501725">
    <property type="component" value="Unassembled WGS sequence"/>
</dbReference>
<keyword evidence="4" id="KW-1185">Reference proteome</keyword>
<sequence length="333" mass="38463">MKRSFLVLLAAALSFGARAQDPSVQETARTFLRSGDFDNAVLVLTRALQQDPKNYGLQKDLTMALFYKRDYTKALDIIPMMLDHKEVDPSAFQIAGNIYRALERAKDADKLYRKALDKFPKSGPLYSEYGELLWARKDFDAIRQWEKGIKADPAYAGNYYNAALYYYHTKDKVWALVYGEIFVNMESLSERATAMRGLLLSAYKEKLFADADIMKDQPKGSSEFARAFLESMGKQSSLVNAGVNADVLTMVRTRFILDWSRNYAQKFPFKLFEFQQQLLREGLFEAYNQWLFGTGDNLPAFDTWARNHSAEYEKFTNFQKGRVFRMPPGQYYQ</sequence>
<proteinExistence type="predicted"/>
<evidence type="ECO:0000313" key="4">
    <source>
        <dbReference type="Proteomes" id="UP001501725"/>
    </source>
</evidence>
<dbReference type="PROSITE" id="PS50005">
    <property type="entry name" value="TPR"/>
    <property type="match status" value="2"/>
</dbReference>